<feature type="domain" description="Flavin reductase like" evidence="4">
    <location>
        <begin position="15"/>
        <end position="166"/>
    </location>
</feature>
<comment type="similarity">
    <text evidence="3">Belongs to the flavoredoxin family.</text>
</comment>
<dbReference type="InterPro" id="IPR052174">
    <property type="entry name" value="Flavoredoxin"/>
</dbReference>
<comment type="cofactor">
    <cofactor evidence="1">
        <name>FMN</name>
        <dbReference type="ChEBI" id="CHEBI:58210"/>
    </cofactor>
</comment>
<dbReference type="RefSeq" id="WP_379720395.1">
    <property type="nucleotide sequence ID" value="NZ_JBHRYJ010000001.1"/>
</dbReference>
<proteinExistence type="inferred from homology"/>
<dbReference type="EMBL" id="JBHRYJ010000001">
    <property type="protein sequence ID" value="MFC3674086.1"/>
    <property type="molecule type" value="Genomic_DNA"/>
</dbReference>
<sequence>MAKLKPLPLGNVYQLLEPGPVVLLATATKAGRPNVMTMSWHMMMEFTPPLVGCVVSSGNHSFAALRATRQCVIAIPARRLAAKVVKVGNCSGRDTDKFSSIGLTPLPAAQITAPLIGECFANLECRVVDTRMVPRYNMFVLEVVQAWTDPAQQNPKTIHHQGWGRFAVDGRVITLKSDKA</sequence>
<dbReference type="Gene3D" id="2.30.110.10">
    <property type="entry name" value="Electron Transport, Fmn-binding Protein, Chain A"/>
    <property type="match status" value="1"/>
</dbReference>
<dbReference type="InterPro" id="IPR012349">
    <property type="entry name" value="Split_barrel_FMN-bd"/>
</dbReference>
<evidence type="ECO:0000256" key="1">
    <source>
        <dbReference type="ARBA" id="ARBA00001917"/>
    </source>
</evidence>
<protein>
    <submittedName>
        <fullName evidence="5">Flavin reductase family protein</fullName>
        <ecNumber evidence="5">1.5.1.-</ecNumber>
    </submittedName>
</protein>
<evidence type="ECO:0000256" key="2">
    <source>
        <dbReference type="ARBA" id="ARBA00022630"/>
    </source>
</evidence>
<dbReference type="Pfam" id="PF01613">
    <property type="entry name" value="Flavin_Reduct"/>
    <property type="match status" value="1"/>
</dbReference>
<evidence type="ECO:0000259" key="4">
    <source>
        <dbReference type="SMART" id="SM00903"/>
    </source>
</evidence>
<dbReference type="Proteomes" id="UP001595711">
    <property type="component" value="Unassembled WGS sequence"/>
</dbReference>
<evidence type="ECO:0000313" key="5">
    <source>
        <dbReference type="EMBL" id="MFC3674086.1"/>
    </source>
</evidence>
<dbReference type="InterPro" id="IPR002563">
    <property type="entry name" value="Flavin_Rdtase-like_dom"/>
</dbReference>
<gene>
    <name evidence="5" type="ORF">ACFOOQ_00935</name>
</gene>
<organism evidence="5 6">
    <name type="scientific">Ferrovibrio xuzhouensis</name>
    <dbReference type="NCBI Taxonomy" id="1576914"/>
    <lineage>
        <taxon>Bacteria</taxon>
        <taxon>Pseudomonadati</taxon>
        <taxon>Pseudomonadota</taxon>
        <taxon>Alphaproteobacteria</taxon>
        <taxon>Rhodospirillales</taxon>
        <taxon>Rhodospirillaceae</taxon>
        <taxon>Ferrovibrio</taxon>
    </lineage>
</organism>
<comment type="caution">
    <text evidence="5">The sequence shown here is derived from an EMBL/GenBank/DDBJ whole genome shotgun (WGS) entry which is preliminary data.</text>
</comment>
<dbReference type="EC" id="1.5.1.-" evidence="5"/>
<keyword evidence="5" id="KW-0560">Oxidoreductase</keyword>
<dbReference type="PANTHER" id="PTHR43567">
    <property type="entry name" value="FLAVOREDOXIN-RELATED-RELATED"/>
    <property type="match status" value="1"/>
</dbReference>
<accession>A0ABV7VBR2</accession>
<keyword evidence="6" id="KW-1185">Reference proteome</keyword>
<keyword evidence="2" id="KW-0285">Flavoprotein</keyword>
<dbReference type="GO" id="GO:0016491">
    <property type="term" value="F:oxidoreductase activity"/>
    <property type="evidence" value="ECO:0007669"/>
    <property type="project" value="UniProtKB-KW"/>
</dbReference>
<name>A0ABV7VBR2_9PROT</name>
<dbReference type="PANTHER" id="PTHR43567:SF1">
    <property type="entry name" value="FLAVOREDOXIN"/>
    <property type="match status" value="1"/>
</dbReference>
<reference evidence="6" key="1">
    <citation type="journal article" date="2019" name="Int. J. Syst. Evol. Microbiol.">
        <title>The Global Catalogue of Microorganisms (GCM) 10K type strain sequencing project: providing services to taxonomists for standard genome sequencing and annotation.</title>
        <authorList>
            <consortium name="The Broad Institute Genomics Platform"/>
            <consortium name="The Broad Institute Genome Sequencing Center for Infectious Disease"/>
            <person name="Wu L."/>
            <person name="Ma J."/>
        </authorList>
    </citation>
    <scope>NUCLEOTIDE SEQUENCE [LARGE SCALE GENOMIC DNA]</scope>
    <source>
        <strain evidence="6">KCTC 42182</strain>
    </source>
</reference>
<dbReference type="SMART" id="SM00903">
    <property type="entry name" value="Flavin_Reduct"/>
    <property type="match status" value="1"/>
</dbReference>
<evidence type="ECO:0000313" key="6">
    <source>
        <dbReference type="Proteomes" id="UP001595711"/>
    </source>
</evidence>
<evidence type="ECO:0000256" key="3">
    <source>
        <dbReference type="ARBA" id="ARBA00038054"/>
    </source>
</evidence>
<dbReference type="SUPFAM" id="SSF50475">
    <property type="entry name" value="FMN-binding split barrel"/>
    <property type="match status" value="1"/>
</dbReference>